<reference evidence="4" key="2">
    <citation type="journal article" date="2023" name="IMA Fungus">
        <title>Comparative genomic study of the Penicillium genus elucidates a diverse pangenome and 15 lateral gene transfer events.</title>
        <authorList>
            <person name="Petersen C."/>
            <person name="Sorensen T."/>
            <person name="Nielsen M.R."/>
            <person name="Sondergaard T.E."/>
            <person name="Sorensen J.L."/>
            <person name="Fitzpatrick D.A."/>
            <person name="Frisvad J.C."/>
            <person name="Nielsen K.L."/>
        </authorList>
    </citation>
    <scope>NUCLEOTIDE SEQUENCE</scope>
    <source>
        <strain evidence="4">IBT 23319</strain>
    </source>
</reference>
<gene>
    <name evidence="4" type="ORF">N7469_008737</name>
</gene>
<feature type="compositionally biased region" description="Polar residues" evidence="1">
    <location>
        <begin position="121"/>
        <end position="138"/>
    </location>
</feature>
<evidence type="ECO:0000259" key="3">
    <source>
        <dbReference type="Pfam" id="PF26176"/>
    </source>
</evidence>
<dbReference type="Pfam" id="PF26176">
    <property type="entry name" value="zf_C2H2_17_2"/>
    <property type="match status" value="1"/>
</dbReference>
<evidence type="ECO:0000259" key="2">
    <source>
        <dbReference type="Pfam" id="PF10680"/>
    </source>
</evidence>
<accession>A0A9W9TGZ1</accession>
<dbReference type="OrthoDB" id="5412288at2759"/>
<feature type="region of interest" description="Disordered" evidence="1">
    <location>
        <begin position="358"/>
        <end position="423"/>
    </location>
</feature>
<keyword evidence="5" id="KW-1185">Reference proteome</keyword>
<dbReference type="GeneID" id="81386822"/>
<evidence type="ECO:0000313" key="4">
    <source>
        <dbReference type="EMBL" id="KAJ5222497.1"/>
    </source>
</evidence>
<feature type="region of interest" description="Disordered" evidence="1">
    <location>
        <begin position="566"/>
        <end position="591"/>
    </location>
</feature>
<name>A0A9W9TGZ1_PENCI</name>
<dbReference type="Pfam" id="PF10680">
    <property type="entry name" value="RRN9"/>
    <property type="match status" value="1"/>
</dbReference>
<feature type="region of interest" description="Disordered" evidence="1">
    <location>
        <begin position="490"/>
        <end position="531"/>
    </location>
</feature>
<feature type="region of interest" description="Disordered" evidence="1">
    <location>
        <begin position="1"/>
        <end position="159"/>
    </location>
</feature>
<dbReference type="InterPro" id="IPR059095">
    <property type="entry name" value="Znf_C2H2_17_2nd"/>
</dbReference>
<feature type="compositionally biased region" description="Basic and acidic residues" evidence="1">
    <location>
        <begin position="567"/>
        <end position="591"/>
    </location>
</feature>
<comment type="caution">
    <text evidence="4">The sequence shown here is derived from an EMBL/GenBank/DDBJ whole genome shotgun (WGS) entry which is preliminary data.</text>
</comment>
<protein>
    <recommendedName>
        <fullName evidence="6">Rrn9 domain-containing protein</fullName>
    </recommendedName>
</protein>
<evidence type="ECO:0000313" key="5">
    <source>
        <dbReference type="Proteomes" id="UP001147733"/>
    </source>
</evidence>
<feature type="domain" description="C2H2-domain containing protein second zinc finger" evidence="3">
    <location>
        <begin position="538"/>
        <end position="565"/>
    </location>
</feature>
<evidence type="ECO:0000256" key="1">
    <source>
        <dbReference type="SAM" id="MobiDB-lite"/>
    </source>
</evidence>
<feature type="compositionally biased region" description="Basic and acidic residues" evidence="1">
    <location>
        <begin position="281"/>
        <end position="299"/>
    </location>
</feature>
<sequence length="591" mass="66492">MSSNPADDIHPPSSSQFLPPQSAQPYRSIFGGPSSDAAPLPSSQPEPLRRSIFGGPSSNHVGPKLEPMNEGPEYDEFDALLRERPLEDDYNSEGESFQGSLDGDDGLGLESEPDWSRKSQSRTVSDSPRRSSPLQPTTYVLDRGLDLPPGVTRPNRWDGASSTYKKLIAGERGAYEGILASRSMDLAAHLYDSFVLRNQKADEQLGPDDESEDPAAVKKVWAGWPMLAETVPRSDEYVHRELGDPDTYRMEPDPRPSADLEESIMASMLKSAKENFLARGWDNDDPRPRSQEELDPKMDTEDEDLKQDDSGFGGADDEPFHPVFQADDDKSRRQLRPLSRNVITQIDRVLMGLHHAMQGRSRARGTGDEPQSDTEGETSPTNSRSGSRGRKLYTSDGDTFKQDPSQSRGRKQKSDPYIFQRGEQRDWSEVMGIAAMTGLPSDAVMRASKRCADLFGQDMEFRRLHEGKMRKIEDLGSGKWRLAYIESDTEGENMPRPLPRRKKQRLRKEDPVHDSDLDHVQPMSRPMGKGEHRKADILCPITSCPRHTQGFSRTWNLTLHMRKAHGREREIEGGAERRNDSNKRPEVIEID</sequence>
<proteinExistence type="predicted"/>
<feature type="compositionally biased region" description="Low complexity" evidence="1">
    <location>
        <begin position="11"/>
        <end position="25"/>
    </location>
</feature>
<feature type="compositionally biased region" description="Polar residues" evidence="1">
    <location>
        <begin position="377"/>
        <end position="386"/>
    </location>
</feature>
<evidence type="ECO:0008006" key="6">
    <source>
        <dbReference type="Google" id="ProtNLM"/>
    </source>
</evidence>
<feature type="region of interest" description="Disordered" evidence="1">
    <location>
        <begin position="235"/>
        <end position="258"/>
    </location>
</feature>
<dbReference type="AlphaFoldDB" id="A0A9W9TGZ1"/>
<dbReference type="InterPro" id="IPR019622">
    <property type="entry name" value="Rrn9_dom"/>
</dbReference>
<organism evidence="4 5">
    <name type="scientific">Penicillium citrinum</name>
    <dbReference type="NCBI Taxonomy" id="5077"/>
    <lineage>
        <taxon>Eukaryota</taxon>
        <taxon>Fungi</taxon>
        <taxon>Dikarya</taxon>
        <taxon>Ascomycota</taxon>
        <taxon>Pezizomycotina</taxon>
        <taxon>Eurotiomycetes</taxon>
        <taxon>Eurotiomycetidae</taxon>
        <taxon>Eurotiales</taxon>
        <taxon>Aspergillaceae</taxon>
        <taxon>Penicillium</taxon>
    </lineage>
</organism>
<feature type="domain" description="Rrn9" evidence="2">
    <location>
        <begin position="181"/>
        <end position="237"/>
    </location>
</feature>
<feature type="compositionally biased region" description="Acidic residues" evidence="1">
    <location>
        <begin position="102"/>
        <end position="113"/>
    </location>
</feature>
<feature type="region of interest" description="Disordered" evidence="1">
    <location>
        <begin position="278"/>
        <end position="339"/>
    </location>
</feature>
<dbReference type="RefSeq" id="XP_056497420.1">
    <property type="nucleotide sequence ID" value="XM_056647655.1"/>
</dbReference>
<feature type="compositionally biased region" description="Basic and acidic residues" evidence="1">
    <location>
        <begin position="507"/>
        <end position="519"/>
    </location>
</feature>
<dbReference type="Proteomes" id="UP001147733">
    <property type="component" value="Unassembled WGS sequence"/>
</dbReference>
<reference evidence="4" key="1">
    <citation type="submission" date="2022-11" db="EMBL/GenBank/DDBJ databases">
        <authorList>
            <person name="Petersen C."/>
        </authorList>
    </citation>
    <scope>NUCLEOTIDE SEQUENCE</scope>
    <source>
        <strain evidence="4">IBT 23319</strain>
    </source>
</reference>
<dbReference type="EMBL" id="JAPQKT010000008">
    <property type="protein sequence ID" value="KAJ5222497.1"/>
    <property type="molecule type" value="Genomic_DNA"/>
</dbReference>